<dbReference type="InterPro" id="IPR002401">
    <property type="entry name" value="Cyt_P450_E_grp-I"/>
</dbReference>
<dbReference type="PANTHER" id="PTHR47955">
    <property type="entry name" value="CYTOCHROME P450 FAMILY 71 PROTEIN"/>
    <property type="match status" value="1"/>
</dbReference>
<feature type="binding site" description="axial binding residue" evidence="4">
    <location>
        <position position="449"/>
    </location>
    <ligand>
        <name>heme</name>
        <dbReference type="ChEBI" id="CHEBI:30413"/>
    </ligand>
    <ligandPart>
        <name>Fe</name>
        <dbReference type="ChEBI" id="CHEBI:18248"/>
    </ligandPart>
</feature>
<dbReference type="AlphaFoldDB" id="A0A7J7MFS6"/>
<protein>
    <recommendedName>
        <fullName evidence="8">Cytochrome P450</fullName>
    </recommendedName>
</protein>
<evidence type="ECO:0000256" key="5">
    <source>
        <dbReference type="RuleBase" id="RU000461"/>
    </source>
</evidence>
<dbReference type="CDD" id="cd11072">
    <property type="entry name" value="CYP71-like"/>
    <property type="match status" value="1"/>
</dbReference>
<keyword evidence="5" id="KW-0503">Monooxygenase</keyword>
<dbReference type="PRINTS" id="PR00463">
    <property type="entry name" value="EP450I"/>
</dbReference>
<comment type="cofactor">
    <cofactor evidence="4">
        <name>heme</name>
        <dbReference type="ChEBI" id="CHEBI:30413"/>
    </cofactor>
</comment>
<dbReference type="Pfam" id="PF00067">
    <property type="entry name" value="p450"/>
    <property type="match status" value="1"/>
</dbReference>
<evidence type="ECO:0000256" key="4">
    <source>
        <dbReference type="PIRSR" id="PIRSR602401-1"/>
    </source>
</evidence>
<accession>A0A7J7MFS6</accession>
<dbReference type="InterPro" id="IPR001128">
    <property type="entry name" value="Cyt_P450"/>
</dbReference>
<organism evidence="6 7">
    <name type="scientific">Kingdonia uniflora</name>
    <dbReference type="NCBI Taxonomy" id="39325"/>
    <lineage>
        <taxon>Eukaryota</taxon>
        <taxon>Viridiplantae</taxon>
        <taxon>Streptophyta</taxon>
        <taxon>Embryophyta</taxon>
        <taxon>Tracheophyta</taxon>
        <taxon>Spermatophyta</taxon>
        <taxon>Magnoliopsida</taxon>
        <taxon>Ranunculales</taxon>
        <taxon>Circaeasteraceae</taxon>
        <taxon>Kingdonia</taxon>
    </lineage>
</organism>
<dbReference type="GO" id="GO:0016705">
    <property type="term" value="F:oxidoreductase activity, acting on paired donors, with incorporation or reduction of molecular oxygen"/>
    <property type="evidence" value="ECO:0007669"/>
    <property type="project" value="InterPro"/>
</dbReference>
<keyword evidence="2 4" id="KW-0479">Metal-binding</keyword>
<dbReference type="GO" id="GO:0004497">
    <property type="term" value="F:monooxygenase activity"/>
    <property type="evidence" value="ECO:0007669"/>
    <property type="project" value="UniProtKB-KW"/>
</dbReference>
<dbReference type="InterPro" id="IPR036396">
    <property type="entry name" value="Cyt_P450_sf"/>
</dbReference>
<sequence length="508" mass="57539">MVKLQFVVQWLLSQVETPLNPISASLLILFSLLFLIKLNGVLSKKFNLLPSPPKLSFIGNLHQLGGVAHRTFCDLSKKYGPIILLHLGRSSIIIVSSPDIAREILKTQDIKFSNRPHTSAAKVILYACNDFAFAPYCEHYRRMRKICVQEVLSVSRVQSFKYIREEEVALMIQKISRSCSMQTPVNIAEIALTLSNNLTYRCALGTKSEDDNKEISEISREVSKLFGALCFEDLYPSLRWIDVLTGLRSRFRKVAQDIDTYFEQVIDEHISKTQGDDSKQDFLDLLLRVQVDINLTRENIKGLLLDMFLAGTETTATTIEWVMAELARKPSALKKAQEEVRRVVGLKSKVGEEEIDQMEYLKYVIKETLRLHAPLPTGVPRVSHIHTTVNGYDIPPNTPVLINIWAIQRDPDVWDNPDDFIPERFDGSSTDFRGQDYEFIPFGSGRRICPGISFAVAIVEVAIANLLFHFDWELPGGTNAEELDMIEEFGMAANKRTPLQLVPKACFS</sequence>
<dbReference type="SUPFAM" id="SSF48264">
    <property type="entry name" value="Cytochrome P450"/>
    <property type="match status" value="1"/>
</dbReference>
<comment type="caution">
    <text evidence="6">The sequence shown here is derived from an EMBL/GenBank/DDBJ whole genome shotgun (WGS) entry which is preliminary data.</text>
</comment>
<dbReference type="GO" id="GO:0020037">
    <property type="term" value="F:heme binding"/>
    <property type="evidence" value="ECO:0007669"/>
    <property type="project" value="InterPro"/>
</dbReference>
<dbReference type="EMBL" id="JACGCM010001557">
    <property type="protein sequence ID" value="KAF6153769.1"/>
    <property type="molecule type" value="Genomic_DNA"/>
</dbReference>
<evidence type="ECO:0000256" key="1">
    <source>
        <dbReference type="ARBA" id="ARBA00010617"/>
    </source>
</evidence>
<proteinExistence type="inferred from homology"/>
<evidence type="ECO:0000313" key="6">
    <source>
        <dbReference type="EMBL" id="KAF6153769.1"/>
    </source>
</evidence>
<keyword evidence="3 4" id="KW-0408">Iron</keyword>
<evidence type="ECO:0000256" key="2">
    <source>
        <dbReference type="ARBA" id="ARBA00022723"/>
    </source>
</evidence>
<dbReference type="OrthoDB" id="747409at2759"/>
<evidence type="ECO:0000256" key="3">
    <source>
        <dbReference type="ARBA" id="ARBA00023004"/>
    </source>
</evidence>
<name>A0A7J7MFS6_9MAGN</name>
<dbReference type="InterPro" id="IPR017972">
    <property type="entry name" value="Cyt_P450_CS"/>
</dbReference>
<evidence type="ECO:0000313" key="7">
    <source>
        <dbReference type="Proteomes" id="UP000541444"/>
    </source>
</evidence>
<keyword evidence="4 5" id="KW-0349">Heme</keyword>
<dbReference type="GO" id="GO:0044550">
    <property type="term" value="P:secondary metabolite biosynthetic process"/>
    <property type="evidence" value="ECO:0007669"/>
    <property type="project" value="UniProtKB-ARBA"/>
</dbReference>
<dbReference type="PROSITE" id="PS00086">
    <property type="entry name" value="CYTOCHROME_P450"/>
    <property type="match status" value="1"/>
</dbReference>
<dbReference type="Proteomes" id="UP000541444">
    <property type="component" value="Unassembled WGS sequence"/>
</dbReference>
<comment type="similarity">
    <text evidence="1 5">Belongs to the cytochrome P450 family.</text>
</comment>
<evidence type="ECO:0008006" key="8">
    <source>
        <dbReference type="Google" id="ProtNLM"/>
    </source>
</evidence>
<dbReference type="PANTHER" id="PTHR47955:SF18">
    <property type="entry name" value="CYTOCHROME P450 71A1-LIKE"/>
    <property type="match status" value="1"/>
</dbReference>
<dbReference type="PRINTS" id="PR00385">
    <property type="entry name" value="P450"/>
</dbReference>
<reference evidence="6 7" key="1">
    <citation type="journal article" date="2020" name="IScience">
        <title>Genome Sequencing of the Endangered Kingdonia uniflora (Circaeasteraceae, Ranunculales) Reveals Potential Mechanisms of Evolutionary Specialization.</title>
        <authorList>
            <person name="Sun Y."/>
            <person name="Deng T."/>
            <person name="Zhang A."/>
            <person name="Moore M.J."/>
            <person name="Landis J.B."/>
            <person name="Lin N."/>
            <person name="Zhang H."/>
            <person name="Zhang X."/>
            <person name="Huang J."/>
            <person name="Zhang X."/>
            <person name="Sun H."/>
            <person name="Wang H."/>
        </authorList>
    </citation>
    <scope>NUCLEOTIDE SEQUENCE [LARGE SCALE GENOMIC DNA]</scope>
    <source>
        <strain evidence="6">TB1705</strain>
        <tissue evidence="6">Leaf</tissue>
    </source>
</reference>
<keyword evidence="5" id="KW-0560">Oxidoreductase</keyword>
<dbReference type="Gene3D" id="1.10.630.10">
    <property type="entry name" value="Cytochrome P450"/>
    <property type="match status" value="1"/>
</dbReference>
<dbReference type="GO" id="GO:0005506">
    <property type="term" value="F:iron ion binding"/>
    <property type="evidence" value="ECO:0007669"/>
    <property type="project" value="InterPro"/>
</dbReference>
<gene>
    <name evidence="6" type="ORF">GIB67_001002</name>
</gene>
<dbReference type="FunFam" id="1.10.630.10:FF:000011">
    <property type="entry name" value="Cytochrome P450 83B1"/>
    <property type="match status" value="1"/>
</dbReference>
<keyword evidence="7" id="KW-1185">Reference proteome</keyword>